<sequence length="103" mass="11392">MIKKVTGLLILISFLLVKSGSLYALTFNPHTTVVHSTDAQEEDVPDEDQKRGATIESLDEEYIAPLAAADFAQRLLKGYPLFAFPDTVKVYISLSNPPPDDRL</sequence>
<dbReference type="EMBL" id="CP017141">
    <property type="protein sequence ID" value="AOM80135.1"/>
    <property type="molecule type" value="Genomic_DNA"/>
</dbReference>
<keyword evidence="2" id="KW-1185">Reference proteome</keyword>
<organism evidence="1 2">
    <name type="scientific">Pedobacter steynii</name>
    <dbReference type="NCBI Taxonomy" id="430522"/>
    <lineage>
        <taxon>Bacteria</taxon>
        <taxon>Pseudomonadati</taxon>
        <taxon>Bacteroidota</taxon>
        <taxon>Sphingobacteriia</taxon>
        <taxon>Sphingobacteriales</taxon>
        <taxon>Sphingobacteriaceae</taxon>
        <taxon>Pedobacter</taxon>
    </lineage>
</organism>
<name>A0A1D7QNA0_9SPHI</name>
<gene>
    <name evidence="1" type="ORF">BFS30_25025</name>
</gene>
<dbReference type="RefSeq" id="WP_069381797.1">
    <property type="nucleotide sequence ID" value="NZ_CP017141.1"/>
</dbReference>
<accession>A0A1D7QNA0</accession>
<dbReference type="OrthoDB" id="771550at2"/>
<reference evidence="1 2" key="1">
    <citation type="submission" date="2016-08" db="EMBL/GenBank/DDBJ databases">
        <authorList>
            <person name="Seilhamer J.J."/>
        </authorList>
    </citation>
    <scope>NUCLEOTIDE SEQUENCE [LARGE SCALE GENOMIC DNA]</scope>
    <source>
        <strain evidence="1 2">DX4</strain>
    </source>
</reference>
<dbReference type="KEGG" id="psty:BFS30_25025"/>
<dbReference type="Proteomes" id="UP000094313">
    <property type="component" value="Chromosome"/>
</dbReference>
<protein>
    <submittedName>
        <fullName evidence="1">Uncharacterized protein</fullName>
    </submittedName>
</protein>
<evidence type="ECO:0000313" key="1">
    <source>
        <dbReference type="EMBL" id="AOM80135.1"/>
    </source>
</evidence>
<evidence type="ECO:0000313" key="2">
    <source>
        <dbReference type="Proteomes" id="UP000094313"/>
    </source>
</evidence>
<dbReference type="AlphaFoldDB" id="A0A1D7QNA0"/>
<proteinExistence type="predicted"/>